<keyword evidence="1" id="KW-0812">Transmembrane</keyword>
<dbReference type="Gene3D" id="1.20.1640.10">
    <property type="entry name" value="Multidrug efflux transporter AcrB transmembrane domain"/>
    <property type="match status" value="3"/>
</dbReference>
<feature type="transmembrane region" description="Helical" evidence="1">
    <location>
        <begin position="1081"/>
        <end position="1104"/>
    </location>
</feature>
<dbReference type="Pfam" id="PF00873">
    <property type="entry name" value="ACR_tran"/>
    <property type="match status" value="2"/>
</dbReference>
<dbReference type="Gene3D" id="3.30.2090.10">
    <property type="entry name" value="Multidrug efflux transporter AcrB TolC docking domain, DN and DC subdomains"/>
    <property type="match status" value="2"/>
</dbReference>
<dbReference type="PRINTS" id="PR00702">
    <property type="entry name" value="ACRIFLAVINRP"/>
</dbReference>
<dbReference type="AlphaFoldDB" id="A0AAE3D1A9"/>
<dbReference type="SUPFAM" id="SSF82866">
    <property type="entry name" value="Multidrug efflux transporter AcrB transmembrane domain"/>
    <property type="match status" value="2"/>
</dbReference>
<protein>
    <submittedName>
        <fullName evidence="2">Efflux RND transporter permease subunit</fullName>
    </submittedName>
</protein>
<dbReference type="InterPro" id="IPR027463">
    <property type="entry name" value="AcrB_DN_DC_subdom"/>
</dbReference>
<dbReference type="SUPFAM" id="SSF82693">
    <property type="entry name" value="Multidrug efflux transporter AcrB pore domain, PN1, PN2, PC1 and PC2 subdomains"/>
    <property type="match status" value="1"/>
</dbReference>
<dbReference type="Gene3D" id="3.30.70.1320">
    <property type="entry name" value="Multidrug efflux transporter AcrB pore domain like"/>
    <property type="match status" value="1"/>
</dbReference>
<keyword evidence="3" id="KW-1185">Reference proteome</keyword>
<feature type="transmembrane region" description="Helical" evidence="1">
    <location>
        <begin position="615"/>
        <end position="635"/>
    </location>
</feature>
<comment type="caution">
    <text evidence="2">The sequence shown here is derived from an EMBL/GenBank/DDBJ whole genome shotgun (WGS) entry which is preliminary data.</text>
</comment>
<evidence type="ECO:0000313" key="2">
    <source>
        <dbReference type="EMBL" id="MBW8637732.1"/>
    </source>
</evidence>
<evidence type="ECO:0000256" key="1">
    <source>
        <dbReference type="SAM" id="Phobius"/>
    </source>
</evidence>
<evidence type="ECO:0000313" key="3">
    <source>
        <dbReference type="Proteomes" id="UP001196509"/>
    </source>
</evidence>
<dbReference type="GO" id="GO:0042910">
    <property type="term" value="F:xenobiotic transmembrane transporter activity"/>
    <property type="evidence" value="ECO:0007669"/>
    <property type="project" value="TreeGrafter"/>
</dbReference>
<dbReference type="InterPro" id="IPR001036">
    <property type="entry name" value="Acrflvin-R"/>
</dbReference>
<feature type="transmembrane region" description="Helical" evidence="1">
    <location>
        <begin position="954"/>
        <end position="972"/>
    </location>
</feature>
<feature type="transmembrane region" description="Helical" evidence="1">
    <location>
        <begin position="512"/>
        <end position="538"/>
    </location>
</feature>
<dbReference type="EMBL" id="JAICBX010000002">
    <property type="protein sequence ID" value="MBW8637732.1"/>
    <property type="molecule type" value="Genomic_DNA"/>
</dbReference>
<feature type="transmembrane region" description="Helical" evidence="1">
    <location>
        <begin position="436"/>
        <end position="455"/>
    </location>
</feature>
<sequence>MSEIDRQDEDGVGGLNGLVRLFIRHPNAANLLMALMILAGLFSVFKINTQFFPSVDRPNIDVTVVWSGASAEDVEANVLARIEPEVRFIDGVDRMDSTAREGSGSVNLEFEDGTDMQKALSEVEAAVKAITTLPADAEQPTISRQTFFDRVAYLSLSGSAPERIKREWAKRMRDDLIDRGIDKIEFNAMREREIRVDIGNKDLRRLGLTIEDVANAVSANSNDLPSGSLDGDIERQLRSLADADSPRAVGAVEVLALPTGEKVYLRDMATIYESFDDDETRGFSEGSVAIELDVKRATSADTLATAAILDNYVTEIRPRLPENLELHVYSSAADALYERIMLLVRNGVGGLILVVIVLFIFLDARVALWVAAGIPIAMLATVGFMYVSGQTINMVSLFGLIMMLGIVVDDAIVVGEHTNTRLEMGDAPMVAAERGVGMMLAPVLAAMTTTIASFAPITLIRDTIGQIMGVLPLVVVAVIIASLLECFFVLPGHLAHSLGARSNPRWSYWRQFFLAFAITALAVGSMSPLAASAGPIALLIGDRLAQLPPVAAAVLIAVVALAAASLIEAVLLLIRRKTTSSRGENRFRDWFDGGFQKLRDGPFDRLVTLSYRWRYVTLSIAMGLILVIAIGFTVGKRVEFVFFPSPEAESIRGNVSFVAGLPEADALAAIDRIETAFRDIEQELTEGQEKLATSIVTLFSKASRFGGTSASIKVQLTVSENRTVRTSDIVRAWAAAAPDIPGVTRFSVFQSRGGPPGRDIDVVLLGDRVADLKAAAAEVIPVLSSINGVSGVDDNLPFGKPELVIEMLPRGAALGFTAESIGRQLRNAFDGEIAHRFADGDDEITVRLYQRMRDPGTGALRNFELRSPSGVFVPLTEVAELREQQGFAYISRRDGKTRISITGDIDNEITTTDNVIEELEHSGTVERIASKYGLRYEYAGRSEEQENAFADLELGLLVALSVIYIILAWVFASYWRPFAVMLIIPFGIVGAVFGHWILGFQLTIVSMAGLLGLSGILVNDSIILVARMDERLADGDTVDQAAIGASRDRLRAVLLTSLTTIGGLLPLLFEKSQQAQFLLPMAITIVFGLAMATLLVLFLVPALMGIGYDIRAAFVALFGHRRAQSPAE</sequence>
<keyword evidence="1" id="KW-0472">Membrane</keyword>
<dbReference type="RefSeq" id="WP_220228418.1">
    <property type="nucleotide sequence ID" value="NZ_JAICBX010000002.1"/>
</dbReference>
<feature type="transmembrane region" description="Helical" evidence="1">
    <location>
        <begin position="1052"/>
        <end position="1069"/>
    </location>
</feature>
<feature type="transmembrane region" description="Helical" evidence="1">
    <location>
        <begin position="550"/>
        <end position="574"/>
    </location>
</feature>
<feature type="transmembrane region" description="Helical" evidence="1">
    <location>
        <begin position="467"/>
        <end position="491"/>
    </location>
</feature>
<feature type="transmembrane region" description="Helical" evidence="1">
    <location>
        <begin position="28"/>
        <end position="45"/>
    </location>
</feature>
<reference evidence="2" key="1">
    <citation type="submission" date="2021-08" db="EMBL/GenBank/DDBJ databases">
        <title>Hoeflea bacterium WL0058 sp. nov., isolated from the sediment.</title>
        <authorList>
            <person name="Wang L."/>
            <person name="Zhang D."/>
        </authorList>
    </citation>
    <scope>NUCLEOTIDE SEQUENCE</scope>
    <source>
        <strain evidence="2">WL0058</strain>
    </source>
</reference>
<organism evidence="2 3">
    <name type="scientific">Flavimaribacter sediminis</name>
    <dbReference type="NCBI Taxonomy" id="2865987"/>
    <lineage>
        <taxon>Bacteria</taxon>
        <taxon>Pseudomonadati</taxon>
        <taxon>Pseudomonadota</taxon>
        <taxon>Alphaproteobacteria</taxon>
        <taxon>Hyphomicrobiales</taxon>
        <taxon>Rhizobiaceae</taxon>
        <taxon>Flavimaribacter</taxon>
    </lineage>
</organism>
<name>A0AAE3D1A9_9HYPH</name>
<feature type="transmembrane region" description="Helical" evidence="1">
    <location>
        <begin position="368"/>
        <end position="388"/>
    </location>
</feature>
<dbReference type="Proteomes" id="UP001196509">
    <property type="component" value="Unassembled WGS sequence"/>
</dbReference>
<gene>
    <name evidence="2" type="ORF">K1W69_11085</name>
</gene>
<proteinExistence type="predicted"/>
<dbReference type="SUPFAM" id="SSF82714">
    <property type="entry name" value="Multidrug efflux transporter AcrB TolC docking domain, DN and DC subdomains"/>
    <property type="match status" value="2"/>
</dbReference>
<dbReference type="GO" id="GO:0005886">
    <property type="term" value="C:plasma membrane"/>
    <property type="evidence" value="ECO:0007669"/>
    <property type="project" value="TreeGrafter"/>
</dbReference>
<feature type="transmembrane region" description="Helical" evidence="1">
    <location>
        <begin position="340"/>
        <end position="361"/>
    </location>
</feature>
<keyword evidence="1" id="KW-1133">Transmembrane helix</keyword>
<accession>A0AAE3D1A9</accession>
<feature type="transmembrane region" description="Helical" evidence="1">
    <location>
        <begin position="394"/>
        <end position="415"/>
    </location>
</feature>
<dbReference type="PANTHER" id="PTHR32063:SF33">
    <property type="entry name" value="RND SUPERFAMILY EFFLUX PUMP PERMEASE COMPONENT"/>
    <property type="match status" value="1"/>
</dbReference>
<feature type="transmembrane region" description="Helical" evidence="1">
    <location>
        <begin position="979"/>
        <end position="998"/>
    </location>
</feature>
<feature type="transmembrane region" description="Helical" evidence="1">
    <location>
        <begin position="1004"/>
        <end position="1026"/>
    </location>
</feature>
<dbReference type="PANTHER" id="PTHR32063">
    <property type="match status" value="1"/>
</dbReference>
<dbReference type="Gene3D" id="3.30.70.1430">
    <property type="entry name" value="Multidrug efflux transporter AcrB pore domain"/>
    <property type="match status" value="1"/>
</dbReference>